<keyword evidence="4" id="KW-0472">Membrane</keyword>
<feature type="region of interest" description="Disordered" evidence="3">
    <location>
        <begin position="1"/>
        <end position="27"/>
    </location>
</feature>
<comment type="caution">
    <text evidence="6">The sequence shown here is derived from an EMBL/GenBank/DDBJ whole genome shotgun (WGS) entry which is preliminary data.</text>
</comment>
<reference evidence="6 7" key="1">
    <citation type="journal article" date="2021" name="Sci. Rep.">
        <title>The genome of the diatom Chaetoceros tenuissimus carries an ancient integrated fragment of an extant virus.</title>
        <authorList>
            <person name="Hongo Y."/>
            <person name="Kimura K."/>
            <person name="Takaki Y."/>
            <person name="Yoshida Y."/>
            <person name="Baba S."/>
            <person name="Kobayashi G."/>
            <person name="Nagasaki K."/>
            <person name="Hano T."/>
            <person name="Tomaru Y."/>
        </authorList>
    </citation>
    <scope>NUCLEOTIDE SEQUENCE [LARGE SCALE GENOMIC DNA]</scope>
    <source>
        <strain evidence="6 7">NIES-3715</strain>
    </source>
</reference>
<evidence type="ECO:0000256" key="1">
    <source>
        <dbReference type="ARBA" id="ARBA00022679"/>
    </source>
</evidence>
<evidence type="ECO:0000313" key="6">
    <source>
        <dbReference type="EMBL" id="GFH50035.1"/>
    </source>
</evidence>
<accession>A0AAD3CS26</accession>
<organism evidence="6 7">
    <name type="scientific">Chaetoceros tenuissimus</name>
    <dbReference type="NCBI Taxonomy" id="426638"/>
    <lineage>
        <taxon>Eukaryota</taxon>
        <taxon>Sar</taxon>
        <taxon>Stramenopiles</taxon>
        <taxon>Ochrophyta</taxon>
        <taxon>Bacillariophyta</taxon>
        <taxon>Coscinodiscophyceae</taxon>
        <taxon>Chaetocerotophycidae</taxon>
        <taxon>Chaetocerotales</taxon>
        <taxon>Chaetocerotaceae</taxon>
        <taxon>Chaetoceros</taxon>
    </lineage>
</organism>
<protein>
    <recommendedName>
        <fullName evidence="5">Glycosyl transferase 64 domain-containing protein</fullName>
    </recommendedName>
</protein>
<evidence type="ECO:0000256" key="2">
    <source>
        <dbReference type="ARBA" id="ARBA00023157"/>
    </source>
</evidence>
<dbReference type="InterPro" id="IPR015338">
    <property type="entry name" value="GT64_dom"/>
</dbReference>
<dbReference type="EMBL" id="BLLK01000038">
    <property type="protein sequence ID" value="GFH50035.1"/>
    <property type="molecule type" value="Genomic_DNA"/>
</dbReference>
<evidence type="ECO:0000259" key="5">
    <source>
        <dbReference type="Pfam" id="PF09258"/>
    </source>
</evidence>
<feature type="compositionally biased region" description="Basic and acidic residues" evidence="3">
    <location>
        <begin position="1"/>
        <end position="25"/>
    </location>
</feature>
<feature type="domain" description="Glycosyl transferase 64" evidence="5">
    <location>
        <begin position="244"/>
        <end position="432"/>
    </location>
</feature>
<dbReference type="AlphaFoldDB" id="A0AAD3CS26"/>
<feature type="transmembrane region" description="Helical" evidence="4">
    <location>
        <begin position="199"/>
        <end position="221"/>
    </location>
</feature>
<gene>
    <name evidence="6" type="ORF">CTEN210_06511</name>
</gene>
<keyword evidence="4" id="KW-0812">Transmembrane</keyword>
<dbReference type="Proteomes" id="UP001054902">
    <property type="component" value="Unassembled WGS sequence"/>
</dbReference>
<keyword evidence="1" id="KW-0808">Transferase</keyword>
<proteinExistence type="predicted"/>
<dbReference type="Gene3D" id="3.90.550.10">
    <property type="entry name" value="Spore Coat Polysaccharide Biosynthesis Protein SpsA, Chain A"/>
    <property type="match status" value="1"/>
</dbReference>
<dbReference type="GO" id="GO:0016020">
    <property type="term" value="C:membrane"/>
    <property type="evidence" value="ECO:0007669"/>
    <property type="project" value="InterPro"/>
</dbReference>
<evidence type="ECO:0000313" key="7">
    <source>
        <dbReference type="Proteomes" id="UP001054902"/>
    </source>
</evidence>
<keyword evidence="2" id="KW-1015">Disulfide bond</keyword>
<dbReference type="GO" id="GO:0016757">
    <property type="term" value="F:glycosyltransferase activity"/>
    <property type="evidence" value="ECO:0007669"/>
    <property type="project" value="InterPro"/>
</dbReference>
<evidence type="ECO:0000256" key="3">
    <source>
        <dbReference type="SAM" id="MobiDB-lite"/>
    </source>
</evidence>
<dbReference type="InterPro" id="IPR029044">
    <property type="entry name" value="Nucleotide-diphossugar_trans"/>
</dbReference>
<dbReference type="Pfam" id="PF09258">
    <property type="entry name" value="Glyco_transf_64"/>
    <property type="match status" value="1"/>
</dbReference>
<sequence length="510" mass="59049">MKNRSGDQRHILSEEGDSDGTKSDEPILPLHQQLNNSRLHTSISAPSLFTRVQSFSSFSKFSSRNLLPQAQDGSYPRQETNCMQDIETADQDDQSTILSMSMNSLSDMNLIKQPMSTVTAEVTESSSDSEDQRQVTVVYTATAPSYTSDVTTSSTAWIVATKRKTTSLRRNECSSSTISSIGTFSKQKFKRKKRRRPNIIERFIKCTLSLWILLGMMYFFIYHPMQLAEIKKIPLPPSEHKVSVIILNDARPKTLQSSSLMPTLLQHPSVQEVVLLHTNSQSSFSWNHKKIVNIDTTKEADEMGLSAKFYFCQLVQSDWVLFIQDNLEFQDKTLNELLVEYAKNPKRIVGKYGKDAESGSSLYQTLYHGYSSQDAERDVEVVLSQFMVMERGLCSRFFEYSHLIWEDVVLSNGEGPLWNGEDIFMSLVANHVYDRDGGKNNYAMPWLDVREVSDEVEDYRYETTKFDLNGSKYRFWDFHWWITLMNRNRHYSYREKLWKKARDRLRMSEF</sequence>
<evidence type="ECO:0000256" key="4">
    <source>
        <dbReference type="SAM" id="Phobius"/>
    </source>
</evidence>
<keyword evidence="7" id="KW-1185">Reference proteome</keyword>
<keyword evidence="4" id="KW-1133">Transmembrane helix</keyword>
<name>A0AAD3CS26_9STRA</name>